<evidence type="ECO:0000256" key="5">
    <source>
        <dbReference type="ARBA" id="ARBA00023136"/>
    </source>
</evidence>
<evidence type="ECO:0000259" key="9">
    <source>
        <dbReference type="PROSITE" id="PS51328"/>
    </source>
</evidence>
<dbReference type="InterPro" id="IPR005052">
    <property type="entry name" value="Lectin_leg"/>
</dbReference>
<dbReference type="Gene3D" id="2.60.120.200">
    <property type="match status" value="1"/>
</dbReference>
<reference evidence="10 11" key="1">
    <citation type="submission" date="2016-05" db="EMBL/GenBank/DDBJ databases">
        <title>A degradative enzymes factory behind the ericoid mycorrhizal symbiosis.</title>
        <authorList>
            <consortium name="DOE Joint Genome Institute"/>
            <person name="Martino E."/>
            <person name="Morin E."/>
            <person name="Grelet G."/>
            <person name="Kuo A."/>
            <person name="Kohler A."/>
            <person name="Daghino S."/>
            <person name="Barry K."/>
            <person name="Choi C."/>
            <person name="Cichocki N."/>
            <person name="Clum A."/>
            <person name="Copeland A."/>
            <person name="Hainaut M."/>
            <person name="Haridas S."/>
            <person name="Labutti K."/>
            <person name="Lindquist E."/>
            <person name="Lipzen A."/>
            <person name="Khouja H.-R."/>
            <person name="Murat C."/>
            <person name="Ohm R."/>
            <person name="Olson A."/>
            <person name="Spatafora J."/>
            <person name="Veneault-Fourrey C."/>
            <person name="Henrissat B."/>
            <person name="Grigoriev I."/>
            <person name="Martin F."/>
            <person name="Perotto S."/>
        </authorList>
    </citation>
    <scope>NUCLEOTIDE SEQUENCE [LARGE SCALE GENOMIC DNA]</scope>
    <source>
        <strain evidence="10 11">UAMH 7357</strain>
    </source>
</reference>
<dbReference type="PANTHER" id="PTHR12223:SF28">
    <property type="entry name" value="LECTIN, MANNOSE BINDING 1 LIKE"/>
    <property type="match status" value="1"/>
</dbReference>
<dbReference type="InterPro" id="IPR035661">
    <property type="entry name" value="EMP46/EMP47_N"/>
</dbReference>
<organism evidence="10 11">
    <name type="scientific">Hyaloscypha hepaticicola</name>
    <dbReference type="NCBI Taxonomy" id="2082293"/>
    <lineage>
        <taxon>Eukaryota</taxon>
        <taxon>Fungi</taxon>
        <taxon>Dikarya</taxon>
        <taxon>Ascomycota</taxon>
        <taxon>Pezizomycotina</taxon>
        <taxon>Leotiomycetes</taxon>
        <taxon>Helotiales</taxon>
        <taxon>Hyaloscyphaceae</taxon>
        <taxon>Hyaloscypha</taxon>
    </lineage>
</organism>
<dbReference type="GO" id="GO:0005789">
    <property type="term" value="C:endoplasmic reticulum membrane"/>
    <property type="evidence" value="ECO:0007669"/>
    <property type="project" value="TreeGrafter"/>
</dbReference>
<keyword evidence="6" id="KW-0175">Coiled coil</keyword>
<evidence type="ECO:0000256" key="1">
    <source>
        <dbReference type="ARBA" id="ARBA00004479"/>
    </source>
</evidence>
<evidence type="ECO:0000256" key="8">
    <source>
        <dbReference type="SAM" id="SignalP"/>
    </source>
</evidence>
<keyword evidence="5 7" id="KW-0472">Membrane</keyword>
<dbReference type="Pfam" id="PF03388">
    <property type="entry name" value="Lectin_leg-like"/>
    <property type="match status" value="1"/>
</dbReference>
<name>A0A2J6PZB9_9HELO</name>
<dbReference type="CDD" id="cd06903">
    <property type="entry name" value="lectin_EMP46_EMP47"/>
    <property type="match status" value="1"/>
</dbReference>
<evidence type="ECO:0000256" key="7">
    <source>
        <dbReference type="SAM" id="Phobius"/>
    </source>
</evidence>
<dbReference type="InterPro" id="IPR013320">
    <property type="entry name" value="ConA-like_dom_sf"/>
</dbReference>
<dbReference type="Proteomes" id="UP000235672">
    <property type="component" value="Unassembled WGS sequence"/>
</dbReference>
<evidence type="ECO:0000256" key="3">
    <source>
        <dbReference type="ARBA" id="ARBA00022729"/>
    </source>
</evidence>
<dbReference type="GO" id="GO:0005793">
    <property type="term" value="C:endoplasmic reticulum-Golgi intermediate compartment"/>
    <property type="evidence" value="ECO:0007669"/>
    <property type="project" value="TreeGrafter"/>
</dbReference>
<dbReference type="GO" id="GO:0000139">
    <property type="term" value="C:Golgi membrane"/>
    <property type="evidence" value="ECO:0007669"/>
    <property type="project" value="TreeGrafter"/>
</dbReference>
<feature type="domain" description="L-type lectin-like" evidence="9">
    <location>
        <begin position="27"/>
        <end position="238"/>
    </location>
</feature>
<accession>A0A2J6PZB9</accession>
<evidence type="ECO:0000256" key="2">
    <source>
        <dbReference type="ARBA" id="ARBA00022692"/>
    </source>
</evidence>
<evidence type="ECO:0000256" key="4">
    <source>
        <dbReference type="ARBA" id="ARBA00022989"/>
    </source>
</evidence>
<dbReference type="GO" id="GO:0006888">
    <property type="term" value="P:endoplasmic reticulum to Golgi vesicle-mediated transport"/>
    <property type="evidence" value="ECO:0007669"/>
    <property type="project" value="TreeGrafter"/>
</dbReference>
<sequence>MHWTAPLSSLAAAIFFASAQASYLNNELSFGHNGNISPNMRGVPNWHLLGKPSPPDILKDKLVLTPPAPGNERGAVWTEKTLFHSNWAVDVDFRATGPERGGGNLQMWYAKNGQVEVGTSSIYTVGKFDGLALVIDQYSGSGGFVRGFLNDGTIDYSNHHSVDSLAFGHCEYSFRNLGRPSRIMFKQYDSGFRVDVDGKLCFESSKIRLPLGYNFGITAASAENPDSFEVFKFVTTTESHTPDVQDPNAGIQNQRMSPPPVSNNIPPPNQAQHPGFSPNGIPAFADLPETPASQYTSSAEQFSDLHNRLQAMMRNINALHKANDMYSQQAAVRHEDLMGHIARQENALERIEALMKKLEEVQRDVRQTKSDLHNALDNHVAGLRGEVTRTHNTMVSTITTMGTGLGKFVLVVLGSNGLLVICYLLYKRRKANGPKKYL</sequence>
<dbReference type="STRING" id="1745343.A0A2J6PZB9"/>
<keyword evidence="3 8" id="KW-0732">Signal</keyword>
<protein>
    <submittedName>
        <fullName evidence="10">Concanavalin A-like lectin/glucanase</fullName>
    </submittedName>
</protein>
<evidence type="ECO:0000256" key="6">
    <source>
        <dbReference type="SAM" id="Coils"/>
    </source>
</evidence>
<dbReference type="FunFam" id="2.60.120.200:FF:000245">
    <property type="entry name" value="Similar to lectin family integral membrane protein"/>
    <property type="match status" value="1"/>
</dbReference>
<evidence type="ECO:0000313" key="10">
    <source>
        <dbReference type="EMBL" id="PMD19392.1"/>
    </source>
</evidence>
<dbReference type="InterPro" id="IPR051136">
    <property type="entry name" value="Intracellular_Lectin-GPT"/>
</dbReference>
<feature type="transmembrane region" description="Helical" evidence="7">
    <location>
        <begin position="405"/>
        <end position="426"/>
    </location>
</feature>
<keyword evidence="4 7" id="KW-1133">Transmembrane helix</keyword>
<gene>
    <name evidence="10" type="ORF">NA56DRAFT_660523</name>
</gene>
<dbReference type="EMBL" id="KZ613489">
    <property type="protein sequence ID" value="PMD19392.1"/>
    <property type="molecule type" value="Genomic_DNA"/>
</dbReference>
<feature type="coiled-coil region" evidence="6">
    <location>
        <begin position="334"/>
        <end position="378"/>
    </location>
</feature>
<dbReference type="PROSITE" id="PS51328">
    <property type="entry name" value="L_LECTIN_LIKE"/>
    <property type="match status" value="1"/>
</dbReference>
<dbReference type="GO" id="GO:0030134">
    <property type="term" value="C:COPII-coated ER to Golgi transport vesicle"/>
    <property type="evidence" value="ECO:0007669"/>
    <property type="project" value="TreeGrafter"/>
</dbReference>
<dbReference type="OrthoDB" id="10265193at2759"/>
<comment type="subcellular location">
    <subcellularLocation>
        <location evidence="1">Membrane</location>
        <topology evidence="1">Single-pass type I membrane protein</topology>
    </subcellularLocation>
</comment>
<dbReference type="AlphaFoldDB" id="A0A2J6PZB9"/>
<dbReference type="PANTHER" id="PTHR12223">
    <property type="entry name" value="VESICULAR MANNOSE-BINDING LECTIN"/>
    <property type="match status" value="1"/>
</dbReference>
<dbReference type="SUPFAM" id="SSF49899">
    <property type="entry name" value="Concanavalin A-like lectins/glucanases"/>
    <property type="match status" value="1"/>
</dbReference>
<feature type="chain" id="PRO_5014412866" evidence="8">
    <location>
        <begin position="22"/>
        <end position="438"/>
    </location>
</feature>
<keyword evidence="11" id="KW-1185">Reference proteome</keyword>
<keyword evidence="10" id="KW-0430">Lectin</keyword>
<feature type="signal peptide" evidence="8">
    <location>
        <begin position="1"/>
        <end position="21"/>
    </location>
</feature>
<dbReference type="GO" id="GO:0005537">
    <property type="term" value="F:D-mannose binding"/>
    <property type="evidence" value="ECO:0007669"/>
    <property type="project" value="TreeGrafter"/>
</dbReference>
<evidence type="ECO:0000313" key="11">
    <source>
        <dbReference type="Proteomes" id="UP000235672"/>
    </source>
</evidence>
<keyword evidence="2 7" id="KW-0812">Transmembrane</keyword>
<proteinExistence type="predicted"/>